<dbReference type="RefSeq" id="XP_014156649.1">
    <property type="nucleotide sequence ID" value="XM_014301174.1"/>
</dbReference>
<gene>
    <name evidence="5" type="ORF">SARC_04988</name>
</gene>
<dbReference type="GeneID" id="25905492"/>
<dbReference type="PANTHER" id="PTHR30024">
    <property type="entry name" value="ALIPHATIC SULFONATES-BINDING PROTEIN-RELATED"/>
    <property type="match status" value="1"/>
</dbReference>
<evidence type="ECO:0000259" key="4">
    <source>
        <dbReference type="Pfam" id="PF22384"/>
    </source>
</evidence>
<dbReference type="AlphaFoldDB" id="A0A0L0G0V8"/>
<accession>A0A0L0G0V8</accession>
<keyword evidence="3" id="KW-0732">Signal</keyword>
<evidence type="ECO:0000256" key="1">
    <source>
        <dbReference type="ARBA" id="ARBA00004418"/>
    </source>
</evidence>
<dbReference type="EMBL" id="KQ241897">
    <property type="protein sequence ID" value="KNC82747.1"/>
    <property type="molecule type" value="Genomic_DNA"/>
</dbReference>
<dbReference type="Gene3D" id="3.40.190.10">
    <property type="entry name" value="Periplasmic binding protein-like II"/>
    <property type="match status" value="2"/>
</dbReference>
<dbReference type="InterPro" id="IPR054364">
    <property type="entry name" value="Ca3427-like_PBP2"/>
</dbReference>
<dbReference type="Proteomes" id="UP000054560">
    <property type="component" value="Unassembled WGS sequence"/>
</dbReference>
<name>A0A0L0G0V8_9EUKA</name>
<sequence length="300" mass="32799">MTVSVPGKIMKIGGVPEHFNEPIYIGSEEKLYGGRNVDFVTVNGGTGAMLSHLYEGKIDVAIALTECLVAEIEKGGDLQLLGNYVTSPLVWGISTGADVKLSVDDLEGKVFGISRYGSGSHVMAYVLAAQRGWAAKPTFKVCNDFATLREEVQSGGIDAFLWETFTTKPYEDRGEVSIIGGIPTPWPCFSMVAKREYINSNVDDLKTIINGLRQACTSFKTNEEKSIARVCKKHLLTLEDAKIWFDGVVYTKSNAMSRANLENTRAILVEASVLPPSCVDPENKRDVESYISTLVSELVE</sequence>
<keyword evidence="6" id="KW-1185">Reference proteome</keyword>
<comment type="subcellular location">
    <subcellularLocation>
        <location evidence="1">Periplasm</location>
    </subcellularLocation>
</comment>
<dbReference type="PANTHER" id="PTHR30024:SF47">
    <property type="entry name" value="TAURINE-BINDING PERIPLASMIC PROTEIN"/>
    <property type="match status" value="1"/>
</dbReference>
<evidence type="ECO:0000313" key="6">
    <source>
        <dbReference type="Proteomes" id="UP000054560"/>
    </source>
</evidence>
<protein>
    <recommendedName>
        <fullName evidence="4">Ca3427-like PBP 2 domain-containing protein</fullName>
    </recommendedName>
</protein>
<dbReference type="Pfam" id="PF22384">
    <property type="entry name" value="PBP2_Ca3427_like"/>
    <property type="match status" value="1"/>
</dbReference>
<evidence type="ECO:0000313" key="5">
    <source>
        <dbReference type="EMBL" id="KNC82747.1"/>
    </source>
</evidence>
<proteinExistence type="inferred from homology"/>
<reference evidence="5 6" key="1">
    <citation type="submission" date="2011-02" db="EMBL/GenBank/DDBJ databases">
        <title>The Genome Sequence of Sphaeroforma arctica JP610.</title>
        <authorList>
            <consortium name="The Broad Institute Genome Sequencing Platform"/>
            <person name="Russ C."/>
            <person name="Cuomo C."/>
            <person name="Young S.K."/>
            <person name="Zeng Q."/>
            <person name="Gargeya S."/>
            <person name="Alvarado L."/>
            <person name="Berlin A."/>
            <person name="Chapman S.B."/>
            <person name="Chen Z."/>
            <person name="Freedman E."/>
            <person name="Gellesch M."/>
            <person name="Goldberg J."/>
            <person name="Griggs A."/>
            <person name="Gujja S."/>
            <person name="Heilman E."/>
            <person name="Heiman D."/>
            <person name="Howarth C."/>
            <person name="Mehta T."/>
            <person name="Neiman D."/>
            <person name="Pearson M."/>
            <person name="Roberts A."/>
            <person name="Saif S."/>
            <person name="Shea T."/>
            <person name="Shenoy N."/>
            <person name="Sisk P."/>
            <person name="Stolte C."/>
            <person name="Sykes S."/>
            <person name="White J."/>
            <person name="Yandava C."/>
            <person name="Burger G."/>
            <person name="Gray M.W."/>
            <person name="Holland P.W.H."/>
            <person name="King N."/>
            <person name="Lang F.B.F."/>
            <person name="Roger A.J."/>
            <person name="Ruiz-Trillo I."/>
            <person name="Haas B."/>
            <person name="Nusbaum C."/>
            <person name="Birren B."/>
        </authorList>
    </citation>
    <scope>NUCLEOTIDE SEQUENCE [LARGE SCALE GENOMIC DNA]</scope>
    <source>
        <strain evidence="5 6">JP610</strain>
    </source>
</reference>
<evidence type="ECO:0000256" key="2">
    <source>
        <dbReference type="ARBA" id="ARBA00010742"/>
    </source>
</evidence>
<dbReference type="SUPFAM" id="SSF53850">
    <property type="entry name" value="Periplasmic binding protein-like II"/>
    <property type="match status" value="1"/>
</dbReference>
<evidence type="ECO:0000256" key="3">
    <source>
        <dbReference type="ARBA" id="ARBA00022729"/>
    </source>
</evidence>
<dbReference type="OrthoDB" id="1363at2759"/>
<organism evidence="5 6">
    <name type="scientific">Sphaeroforma arctica JP610</name>
    <dbReference type="NCBI Taxonomy" id="667725"/>
    <lineage>
        <taxon>Eukaryota</taxon>
        <taxon>Ichthyosporea</taxon>
        <taxon>Ichthyophonida</taxon>
        <taxon>Sphaeroforma</taxon>
    </lineage>
</organism>
<dbReference type="STRING" id="667725.A0A0L0G0V8"/>
<comment type="similarity">
    <text evidence="2">Belongs to the bacterial solute-binding protein SsuA/TauA family.</text>
</comment>
<feature type="domain" description="Ca3427-like PBP 2" evidence="4">
    <location>
        <begin position="91"/>
        <end position="182"/>
    </location>
</feature>
<dbReference type="eggNOG" id="ENOG502QRHZ">
    <property type="taxonomic scope" value="Eukaryota"/>
</dbReference>